<keyword evidence="1" id="KW-0472">Membrane</keyword>
<reference evidence="2" key="1">
    <citation type="journal article" date="2012" name="PLoS ONE">
        <title>Gene sets for utilization of primary and secondary nutrition supplies in the distal gut of endangered iberian lynx.</title>
        <authorList>
            <person name="Alcaide M."/>
            <person name="Messina E."/>
            <person name="Richter M."/>
            <person name="Bargiela R."/>
            <person name="Peplies J."/>
            <person name="Huws S.A."/>
            <person name="Newbold C.J."/>
            <person name="Golyshin P.N."/>
            <person name="Simon M.A."/>
            <person name="Lopez G."/>
            <person name="Yakimov M.M."/>
            <person name="Ferrer M."/>
        </authorList>
    </citation>
    <scope>NUCLEOTIDE SEQUENCE</scope>
</reference>
<name>J9FIP6_9ZZZZ</name>
<evidence type="ECO:0000313" key="2">
    <source>
        <dbReference type="EMBL" id="EJW94781.1"/>
    </source>
</evidence>
<accession>J9FIP6</accession>
<dbReference type="EMBL" id="AMCI01006178">
    <property type="protein sequence ID" value="EJW94781.1"/>
    <property type="molecule type" value="Genomic_DNA"/>
</dbReference>
<gene>
    <name evidence="2" type="ORF">EVA_17116</name>
</gene>
<protein>
    <submittedName>
        <fullName evidence="2">Uncharacterized protein</fullName>
    </submittedName>
</protein>
<organism evidence="2">
    <name type="scientific">gut metagenome</name>
    <dbReference type="NCBI Taxonomy" id="749906"/>
    <lineage>
        <taxon>unclassified sequences</taxon>
        <taxon>metagenomes</taxon>
        <taxon>organismal metagenomes</taxon>
    </lineage>
</organism>
<keyword evidence="1" id="KW-1133">Transmembrane helix</keyword>
<dbReference type="AlphaFoldDB" id="J9FIP6"/>
<keyword evidence="1" id="KW-0812">Transmembrane</keyword>
<feature type="transmembrane region" description="Helical" evidence="1">
    <location>
        <begin position="6"/>
        <end position="25"/>
    </location>
</feature>
<proteinExistence type="predicted"/>
<sequence>MLGQTNIMLICFFVKLILIFAVAAGRKWQGKSYCRFLLCVDNQDIRFCVKFNSSYC</sequence>
<evidence type="ECO:0000256" key="1">
    <source>
        <dbReference type="SAM" id="Phobius"/>
    </source>
</evidence>
<comment type="caution">
    <text evidence="2">The sequence shown here is derived from an EMBL/GenBank/DDBJ whole genome shotgun (WGS) entry which is preliminary data.</text>
</comment>